<sequence length="141" mass="16875">MKNTIYRYISSTCVVFTLVMLFTSLFNCFQADSGSENKMFWQMILLFLLVVCVVQCINFFISRWDFKSNMMYHIVNFTATFISSFLVFYLANIMSFSIHSLVTYTIIYTFIYVLLYYYLTQKNKLQADEINKMLQTYKEHL</sequence>
<dbReference type="EMBL" id="AP019695">
    <property type="protein sequence ID" value="BBK23717.1"/>
    <property type="molecule type" value="Genomic_DNA"/>
</dbReference>
<dbReference type="KEGG" id="aarg:Aargi30884_26200"/>
<keyword evidence="1" id="KW-0472">Membrane</keyword>
<evidence type="ECO:0008006" key="4">
    <source>
        <dbReference type="Google" id="ProtNLM"/>
    </source>
</evidence>
<feature type="transmembrane region" description="Helical" evidence="1">
    <location>
        <begin position="39"/>
        <end position="61"/>
    </location>
</feature>
<feature type="transmembrane region" description="Helical" evidence="1">
    <location>
        <begin position="97"/>
        <end position="119"/>
    </location>
</feature>
<dbReference type="AlphaFoldDB" id="A0A6N4TLX2"/>
<reference evidence="3" key="1">
    <citation type="submission" date="2019-05" db="EMBL/GenBank/DDBJ databases">
        <title>Complete genome sequencing of Absiella argi strain JCM 30884.</title>
        <authorList>
            <person name="Sakamoto M."/>
            <person name="Murakami T."/>
            <person name="Mori H."/>
        </authorList>
    </citation>
    <scope>NUCLEOTIDE SEQUENCE [LARGE SCALE GENOMIC DNA]</scope>
    <source>
        <strain evidence="3">JCM 30884</strain>
    </source>
</reference>
<keyword evidence="1" id="KW-0812">Transmembrane</keyword>
<dbReference type="Pfam" id="PF11457">
    <property type="entry name" value="DUF3021"/>
    <property type="match status" value="1"/>
</dbReference>
<evidence type="ECO:0000256" key="1">
    <source>
        <dbReference type="SAM" id="Phobius"/>
    </source>
</evidence>
<evidence type="ECO:0000313" key="3">
    <source>
        <dbReference type="Proteomes" id="UP000464754"/>
    </source>
</evidence>
<keyword evidence="1" id="KW-1133">Transmembrane helix</keyword>
<feature type="transmembrane region" description="Helical" evidence="1">
    <location>
        <begin position="73"/>
        <end position="91"/>
    </location>
</feature>
<dbReference type="RefSeq" id="WP_163052401.1">
    <property type="nucleotide sequence ID" value="NZ_AP019695.1"/>
</dbReference>
<keyword evidence="3" id="KW-1185">Reference proteome</keyword>
<dbReference type="Proteomes" id="UP000464754">
    <property type="component" value="Chromosome"/>
</dbReference>
<name>A0A6N4TLX2_9FIRM</name>
<evidence type="ECO:0000313" key="2">
    <source>
        <dbReference type="EMBL" id="BBK23717.1"/>
    </source>
</evidence>
<accession>A0A6N4TLX2</accession>
<dbReference type="InterPro" id="IPR021560">
    <property type="entry name" value="DUF3021"/>
</dbReference>
<feature type="transmembrane region" description="Helical" evidence="1">
    <location>
        <begin position="5"/>
        <end position="27"/>
    </location>
</feature>
<proteinExistence type="predicted"/>
<protein>
    <recommendedName>
        <fullName evidence="4">DUF3021 domain-containing protein</fullName>
    </recommendedName>
</protein>
<organism evidence="2 3">
    <name type="scientific">Amedibacterium intestinale</name>
    <dbReference type="NCBI Taxonomy" id="2583452"/>
    <lineage>
        <taxon>Bacteria</taxon>
        <taxon>Bacillati</taxon>
        <taxon>Bacillota</taxon>
        <taxon>Erysipelotrichia</taxon>
        <taxon>Erysipelotrichales</taxon>
        <taxon>Erysipelotrichaceae</taxon>
        <taxon>Amedibacterium</taxon>
    </lineage>
</organism>
<gene>
    <name evidence="2" type="ORF">Aargi30884_26200</name>
</gene>